<feature type="domain" description="PKS/mFAS DH" evidence="8">
    <location>
        <begin position="900"/>
        <end position="1162"/>
    </location>
</feature>
<dbReference type="Gene3D" id="3.40.366.10">
    <property type="entry name" value="Malonyl-Coenzyme A Acyl Carrier Protein, domain 2"/>
    <property type="match status" value="1"/>
</dbReference>
<dbReference type="PROSITE" id="PS00606">
    <property type="entry name" value="KS3_1"/>
    <property type="match status" value="1"/>
</dbReference>
<dbReference type="SMART" id="SM00826">
    <property type="entry name" value="PKS_DH"/>
    <property type="match status" value="1"/>
</dbReference>
<dbReference type="Pfam" id="PF00975">
    <property type="entry name" value="Thioesterase"/>
    <property type="match status" value="1"/>
</dbReference>
<dbReference type="InterPro" id="IPR009081">
    <property type="entry name" value="PP-bd_ACP"/>
</dbReference>
<dbReference type="SMART" id="SM00827">
    <property type="entry name" value="PKS_AT"/>
    <property type="match status" value="1"/>
</dbReference>
<dbReference type="InterPro" id="IPR049900">
    <property type="entry name" value="PKS_mFAS_DH"/>
</dbReference>
<gene>
    <name evidence="9" type="ORF">SAMN05661093_00160</name>
</gene>
<dbReference type="Pfam" id="PF22953">
    <property type="entry name" value="SpnB_Rossmann"/>
    <property type="match status" value="1"/>
</dbReference>
<dbReference type="Gene3D" id="3.30.70.3290">
    <property type="match status" value="1"/>
</dbReference>
<evidence type="ECO:0000313" key="9">
    <source>
        <dbReference type="EMBL" id="SMC48865.1"/>
    </source>
</evidence>
<dbReference type="PROSITE" id="PS52019">
    <property type="entry name" value="PKS_MFAS_DH"/>
    <property type="match status" value="1"/>
</dbReference>
<dbReference type="PANTHER" id="PTHR43775:SF51">
    <property type="entry name" value="INACTIVE PHENOLPHTHIOCEROL SYNTHESIS POLYKETIDE SYNTHASE TYPE I PKS1-RELATED"/>
    <property type="match status" value="1"/>
</dbReference>
<dbReference type="InterPro" id="IPR020841">
    <property type="entry name" value="PKS_Beta-ketoAc_synthase_dom"/>
</dbReference>
<feature type="domain" description="Ketosynthase family 3 (KS3)" evidence="7">
    <location>
        <begin position="32"/>
        <end position="455"/>
    </location>
</feature>
<protein>
    <submittedName>
        <fullName evidence="9">Acyl transferase domain-containing protein</fullName>
    </submittedName>
</protein>
<dbReference type="Pfam" id="PF02801">
    <property type="entry name" value="Ketoacyl-synt_C"/>
    <property type="match status" value="1"/>
</dbReference>
<name>A0A1W1ZK07_KIBAR</name>
<dbReference type="InterPro" id="IPR016039">
    <property type="entry name" value="Thiolase-like"/>
</dbReference>
<dbReference type="CDD" id="cd08956">
    <property type="entry name" value="KR_3_FAS_SDR_x"/>
    <property type="match status" value="1"/>
</dbReference>
<dbReference type="Gene3D" id="3.40.50.720">
    <property type="entry name" value="NAD(P)-binding Rossmann-like Domain"/>
    <property type="match status" value="1"/>
</dbReference>
<dbReference type="Pfam" id="PF14765">
    <property type="entry name" value="PS-DH"/>
    <property type="match status" value="1"/>
</dbReference>
<dbReference type="FunFam" id="3.40.366.10:FF:000002">
    <property type="entry name" value="Probable polyketide synthase 2"/>
    <property type="match status" value="1"/>
</dbReference>
<feature type="active site" description="Proton acceptor; for dehydratase activity" evidence="5">
    <location>
        <position position="932"/>
    </location>
</feature>
<evidence type="ECO:0000256" key="5">
    <source>
        <dbReference type="PROSITE-ProRule" id="PRU01363"/>
    </source>
</evidence>
<dbReference type="InterPro" id="IPR049551">
    <property type="entry name" value="PKS_DH_C"/>
</dbReference>
<organism evidence="9 10">
    <name type="scientific">Kibdelosporangium aridum</name>
    <dbReference type="NCBI Taxonomy" id="2030"/>
    <lineage>
        <taxon>Bacteria</taxon>
        <taxon>Bacillati</taxon>
        <taxon>Actinomycetota</taxon>
        <taxon>Actinomycetes</taxon>
        <taxon>Pseudonocardiales</taxon>
        <taxon>Pseudonocardiaceae</taxon>
        <taxon>Kibdelosporangium</taxon>
    </lineage>
</organism>
<dbReference type="Pfam" id="PF08659">
    <property type="entry name" value="KR"/>
    <property type="match status" value="1"/>
</dbReference>
<accession>A0A1W1ZK07</accession>
<evidence type="ECO:0000259" key="8">
    <source>
        <dbReference type="PROSITE" id="PS52019"/>
    </source>
</evidence>
<evidence type="ECO:0000259" key="6">
    <source>
        <dbReference type="PROSITE" id="PS50075"/>
    </source>
</evidence>
<dbReference type="InterPro" id="IPR006162">
    <property type="entry name" value="Ppantetheine_attach_site"/>
</dbReference>
<dbReference type="InterPro" id="IPR014031">
    <property type="entry name" value="Ketoacyl_synth_C"/>
</dbReference>
<dbReference type="InterPro" id="IPR055123">
    <property type="entry name" value="SpnB-like_Rossmann"/>
</dbReference>
<sequence length="1931" mass="204282">MNDGRVVETLRRLTAELRQARHQIAELRERQHEPIAIVGMACRFPGGADTPERFWRLLADGTDAIGDFPADRGWDLDALYHPDPDKAGTSYSRGGGFLAGPGLFDAGHFGISPREATAMDPQQRLLLESSWETFERAGMDPTSLRGTRTGVFIGTNGQDYTTHLLDNSEHEDYLATGTAASVISGRIAYVFGLEGPAATVDTACSSSLVALHQACQAIRSNECSLALAGGATVMTDPLLFRIYSRQRAMASDGRCKPFADAADGMGWGEGVGLLLLERLSDAQRNGHQVLAVIRGSAVNQDGASNGLTAPNGVAQQRVIRSALANAALDVSDVDVVEAHGTGTRLGDPIEAQALLATYGQDREHPLLLGSVKSNIGHTQAAAGVAGVIKMVLAMRHGELPKTLHVDKPSAHVDWTRGSVRLLTQAAPWPRSDRPRRAGVSSFGVSGTNAHVILEQAQPVDEPSRPEFTGAVPFVLSGRTDAALRDQAKALVSHVDTSLVDVAYSLATTRAALEHRAVLVASDRAELVRGLRAVADNSMDDAVVQGVADGEGKVAFIFPGQGSQWVGMALDLLGSSSVFRASMEACADAIEPHTDWALLDVLRDKAALDRVDVVQPALFAVMVSLAEVWRSYGVQPSAVAGHSQGEIAAACVAGALSFADAALVVTARAQALAALAGSGGMMSVGLSAERMAPHLGRVSLAAVNGPDSVVVSGDLDALAELESALTGENVRVRRIAVDYASHSAHVEAIREQLLTRLAGVSSQPPKVAFYSTVTGSRIAADLDAAYWYRNLRETVQLEQVTRALYEDGHRFFVEPSPHPVLTVPLEDSLADDCVVTGTLRRDHDGRGALLTAVGELHVRGLRLDWDGVFADTSARTTDLPTYAFQRRRYWAQARPARQSGHPLLGTAVELADSGELVCSATLSLETLPWLADHRVKDRIVFPGTGFLEIAMRAGALAGCGRVDDLTIHARLELTDSVELQARVAAPDDSGNRAITIYSRQSEDWIRHAEGVLAPKADVAAEWDWPVNATPVAADSLYSTLASAGLGYGPSFRGLNAAWRHGDELFVEVELPSGNEPDRYGVHPALLDSVLHSIGLGTFGPDVSGLPFSWNGVSLHSSGASRLRARLAPAGPAAVSVSVVDDRGAAVLTAESLALRPFSTPVDGALHRVDWSAATPSDIGDNVVVDDVAEVPEAVPDFVVMRVSVGDVSGTRAAVHRILRAVQQWLADSRFDNSKLVVVTSGAVAVRPGDQVNAFAAAPVCGLLRSAQSEHPGRFILLDSDSGELLLAGDSPEVAVRDGKVYVPQLTAVPSPTTQVTLGRGTVLITGGTGTLGSALAKHLVVSHGVRDLVLTSRRGLDSPGALDLHASLVALGAKVRIEACDVADRAALARLLDSVHVDSVIHAAGVLADGVIESLTPEQVDVVMQSKVDAAVNLHELTRDVSDFVLFSSAAGTFGSPGQGNYAAANVFLDALAQHRRALGLPAKALAWGLWAEQSGMTGHLTDVQRNQNGAQPLSTALGLALFDAALAVDDAVLVPIKLDRPAVTVASAPAEGSLLELVRTHAAAVLGHAGPEDIEPGRKFLELGFDSLSAVKLRNRIDAATGVRLRATAVFEYPTPVELARYLSTRLPDADAAAVEPAAVTTPAGTVGSLSAMFVEALTSARLIDFLQIARQLRQFRAMFGGPGDFGAPPEPVRIASGPADLGFVCLAGIVGKPDPSHYARFAASFRDQHDVFVLPQPGYLVGELLPASAEALLELHVASVRKHLGGRPLVLLGQSAAGLIAHRLAAQLEEHGCPAAGVALVDTYSPGQRDVLTEVSHDFSDAMMGRQGFELASAGDRWGDAWITAMIQYGEFDWSPRPIAAPTVLVRAMEPMAADWAPGWQAAWELEHSVVDVPGNHFTMMEHYADFTAQRIRETFTKISSGMFRITNPG</sequence>
<dbReference type="CDD" id="cd00833">
    <property type="entry name" value="PKS"/>
    <property type="match status" value="1"/>
</dbReference>
<dbReference type="SMART" id="SM00822">
    <property type="entry name" value="PKS_KR"/>
    <property type="match status" value="1"/>
</dbReference>
<dbReference type="Gene3D" id="3.40.50.1820">
    <property type="entry name" value="alpha/beta hydrolase"/>
    <property type="match status" value="1"/>
</dbReference>
<proteinExistence type="predicted"/>
<dbReference type="SMART" id="SM00824">
    <property type="entry name" value="PKS_TE"/>
    <property type="match status" value="1"/>
</dbReference>
<dbReference type="InterPro" id="IPR014030">
    <property type="entry name" value="Ketoacyl_synth_N"/>
</dbReference>
<dbReference type="SUPFAM" id="SSF55048">
    <property type="entry name" value="Probable ACP-binding domain of malonyl-CoA ACP transacylase"/>
    <property type="match status" value="1"/>
</dbReference>
<dbReference type="EMBL" id="FWXV01000001">
    <property type="protein sequence ID" value="SMC48865.1"/>
    <property type="molecule type" value="Genomic_DNA"/>
</dbReference>
<dbReference type="Gene3D" id="3.10.129.110">
    <property type="entry name" value="Polyketide synthase dehydratase"/>
    <property type="match status" value="1"/>
</dbReference>
<dbReference type="PROSITE" id="PS00012">
    <property type="entry name" value="PHOSPHOPANTETHEINE"/>
    <property type="match status" value="1"/>
</dbReference>
<dbReference type="Gene3D" id="1.10.1200.10">
    <property type="entry name" value="ACP-like"/>
    <property type="match status" value="1"/>
</dbReference>
<dbReference type="SMART" id="SM00825">
    <property type="entry name" value="PKS_KS"/>
    <property type="match status" value="1"/>
</dbReference>
<reference evidence="9 10" key="1">
    <citation type="submission" date="2017-04" db="EMBL/GenBank/DDBJ databases">
        <authorList>
            <person name="Afonso C.L."/>
            <person name="Miller P.J."/>
            <person name="Scott M.A."/>
            <person name="Spackman E."/>
            <person name="Goraichik I."/>
            <person name="Dimitrov K.M."/>
            <person name="Suarez D.L."/>
            <person name="Swayne D.E."/>
        </authorList>
    </citation>
    <scope>NUCLEOTIDE SEQUENCE [LARGE SCALE GENOMIC DNA]</scope>
    <source>
        <strain evidence="9 10">DSM 43828</strain>
    </source>
</reference>
<feature type="region of interest" description="C-terminal hotdog fold" evidence="5">
    <location>
        <begin position="1027"/>
        <end position="1162"/>
    </location>
</feature>
<dbReference type="InterPro" id="IPR014043">
    <property type="entry name" value="Acyl_transferase_dom"/>
</dbReference>
<dbReference type="Pfam" id="PF16197">
    <property type="entry name" value="KAsynt_C_assoc"/>
    <property type="match status" value="1"/>
</dbReference>
<dbReference type="InterPro" id="IPR049552">
    <property type="entry name" value="PKS_DH_N"/>
</dbReference>
<feature type="domain" description="Carrier" evidence="6">
    <location>
        <begin position="1552"/>
        <end position="1627"/>
    </location>
</feature>
<evidence type="ECO:0000313" key="10">
    <source>
        <dbReference type="Proteomes" id="UP000192674"/>
    </source>
</evidence>
<dbReference type="InterPro" id="IPR001227">
    <property type="entry name" value="Ac_transferase_dom_sf"/>
</dbReference>
<dbReference type="GO" id="GO:0031177">
    <property type="term" value="F:phosphopantetheine binding"/>
    <property type="evidence" value="ECO:0007669"/>
    <property type="project" value="InterPro"/>
</dbReference>
<dbReference type="SUPFAM" id="SSF51735">
    <property type="entry name" value="NAD(P)-binding Rossmann-fold domains"/>
    <property type="match status" value="2"/>
</dbReference>
<dbReference type="PROSITE" id="PS52004">
    <property type="entry name" value="KS3_2"/>
    <property type="match status" value="1"/>
</dbReference>
<dbReference type="Gene3D" id="3.40.47.10">
    <property type="match status" value="1"/>
</dbReference>
<dbReference type="InterPro" id="IPR050091">
    <property type="entry name" value="PKS_NRPS_Biosynth_Enz"/>
</dbReference>
<dbReference type="Pfam" id="PF21089">
    <property type="entry name" value="PKS_DH_N"/>
    <property type="match status" value="1"/>
</dbReference>
<evidence type="ECO:0000259" key="7">
    <source>
        <dbReference type="PROSITE" id="PS52004"/>
    </source>
</evidence>
<feature type="region of interest" description="N-terminal hotdog fold" evidence="5">
    <location>
        <begin position="900"/>
        <end position="1018"/>
    </location>
</feature>
<dbReference type="SMART" id="SM01294">
    <property type="entry name" value="PKS_PP_betabranch"/>
    <property type="match status" value="1"/>
</dbReference>
<dbReference type="SUPFAM" id="SSF52151">
    <property type="entry name" value="FabD/lysophospholipase-like"/>
    <property type="match status" value="1"/>
</dbReference>
<keyword evidence="1" id="KW-0596">Phosphopantetheine</keyword>
<evidence type="ECO:0000256" key="1">
    <source>
        <dbReference type="ARBA" id="ARBA00022450"/>
    </source>
</evidence>
<dbReference type="SUPFAM" id="SSF53901">
    <property type="entry name" value="Thiolase-like"/>
    <property type="match status" value="1"/>
</dbReference>
<keyword evidence="2" id="KW-0597">Phosphoprotein</keyword>
<keyword evidence="4" id="KW-0012">Acyltransferase</keyword>
<dbReference type="InterPro" id="IPR001031">
    <property type="entry name" value="Thioesterase"/>
</dbReference>
<dbReference type="Pfam" id="PF00550">
    <property type="entry name" value="PP-binding"/>
    <property type="match status" value="1"/>
</dbReference>
<dbReference type="InterPro" id="IPR036291">
    <property type="entry name" value="NAD(P)-bd_dom_sf"/>
</dbReference>
<dbReference type="SUPFAM" id="SSF53474">
    <property type="entry name" value="alpha/beta-Hydrolases"/>
    <property type="match status" value="1"/>
</dbReference>
<dbReference type="SMART" id="SM00823">
    <property type="entry name" value="PKS_PP"/>
    <property type="match status" value="1"/>
</dbReference>
<keyword evidence="10" id="KW-1185">Reference proteome</keyword>
<dbReference type="Pfam" id="PF00109">
    <property type="entry name" value="ketoacyl-synt"/>
    <property type="match status" value="1"/>
</dbReference>
<dbReference type="GO" id="GO:0004312">
    <property type="term" value="F:fatty acid synthase activity"/>
    <property type="evidence" value="ECO:0007669"/>
    <property type="project" value="TreeGrafter"/>
</dbReference>
<dbReference type="GO" id="GO:0006633">
    <property type="term" value="P:fatty acid biosynthetic process"/>
    <property type="evidence" value="ECO:0007669"/>
    <property type="project" value="InterPro"/>
</dbReference>
<dbReference type="InterPro" id="IPR020802">
    <property type="entry name" value="TesA-like"/>
</dbReference>
<dbReference type="InterPro" id="IPR020807">
    <property type="entry name" value="PKS_DH"/>
</dbReference>
<dbReference type="InterPro" id="IPR042104">
    <property type="entry name" value="PKS_dehydratase_sf"/>
</dbReference>
<keyword evidence="3 9" id="KW-0808">Transferase</keyword>
<dbReference type="GO" id="GO:0004315">
    <property type="term" value="F:3-oxoacyl-[acyl-carrier-protein] synthase activity"/>
    <property type="evidence" value="ECO:0007669"/>
    <property type="project" value="InterPro"/>
</dbReference>
<dbReference type="OrthoDB" id="9778690at2"/>
<dbReference type="InterPro" id="IPR020806">
    <property type="entry name" value="PKS_PP-bd"/>
</dbReference>
<dbReference type="InterPro" id="IPR013968">
    <property type="entry name" value="PKS_KR"/>
</dbReference>
<dbReference type="InterPro" id="IPR029058">
    <property type="entry name" value="AB_hydrolase_fold"/>
</dbReference>
<dbReference type="SUPFAM" id="SSF47336">
    <property type="entry name" value="ACP-like"/>
    <property type="match status" value="1"/>
</dbReference>
<dbReference type="InterPro" id="IPR018201">
    <property type="entry name" value="Ketoacyl_synth_AS"/>
</dbReference>
<dbReference type="InterPro" id="IPR036736">
    <property type="entry name" value="ACP-like_sf"/>
</dbReference>
<dbReference type="Pfam" id="PF00698">
    <property type="entry name" value="Acyl_transf_1"/>
    <property type="match status" value="1"/>
</dbReference>
<dbReference type="PANTHER" id="PTHR43775">
    <property type="entry name" value="FATTY ACID SYNTHASE"/>
    <property type="match status" value="1"/>
</dbReference>
<evidence type="ECO:0000256" key="3">
    <source>
        <dbReference type="ARBA" id="ARBA00022679"/>
    </source>
</evidence>
<dbReference type="InterPro" id="IPR016036">
    <property type="entry name" value="Malonyl_transacylase_ACP-bd"/>
</dbReference>
<dbReference type="InterPro" id="IPR016035">
    <property type="entry name" value="Acyl_Trfase/lysoPLipase"/>
</dbReference>
<dbReference type="InterPro" id="IPR032821">
    <property type="entry name" value="PKS_assoc"/>
</dbReference>
<evidence type="ECO:0000256" key="2">
    <source>
        <dbReference type="ARBA" id="ARBA00022553"/>
    </source>
</evidence>
<feature type="active site" description="Proton donor; for dehydratase activity" evidence="5">
    <location>
        <position position="1086"/>
    </location>
</feature>
<dbReference type="PROSITE" id="PS50075">
    <property type="entry name" value="CARRIER"/>
    <property type="match status" value="1"/>
</dbReference>
<dbReference type="Proteomes" id="UP000192674">
    <property type="component" value="Unassembled WGS sequence"/>
</dbReference>
<evidence type="ECO:0000256" key="4">
    <source>
        <dbReference type="ARBA" id="ARBA00023315"/>
    </source>
</evidence>
<dbReference type="InterPro" id="IPR057326">
    <property type="entry name" value="KR_dom"/>
</dbReference>
<dbReference type="FunFam" id="3.40.47.10:FF:000019">
    <property type="entry name" value="Polyketide synthase type I"/>
    <property type="match status" value="1"/>
</dbReference>